<reference evidence="3 4" key="1">
    <citation type="submission" date="2019-08" db="EMBL/GenBank/DDBJ databases">
        <authorList>
            <person name="Peeters C."/>
        </authorList>
    </citation>
    <scope>NUCLEOTIDE SEQUENCE [LARGE SCALE GENOMIC DNA]</scope>
    <source>
        <strain evidence="3 4">LMG 31109</strain>
    </source>
</reference>
<dbReference type="Proteomes" id="UP000367825">
    <property type="component" value="Unassembled WGS sequence"/>
</dbReference>
<dbReference type="OrthoDB" id="8942410at2"/>
<gene>
    <name evidence="3" type="ORF">PNO31109_01981</name>
</gene>
<keyword evidence="4" id="KW-1185">Reference proteome</keyword>
<evidence type="ECO:0000256" key="1">
    <source>
        <dbReference type="SAM" id="MobiDB-lite"/>
    </source>
</evidence>
<dbReference type="Gene3D" id="3.30.1340.30">
    <property type="match status" value="1"/>
</dbReference>
<accession>A0A5E4UED2</accession>
<protein>
    <recommendedName>
        <fullName evidence="2">BON domain-containing protein</fullName>
    </recommendedName>
</protein>
<dbReference type="EMBL" id="CABPSC010000006">
    <property type="protein sequence ID" value="VVD98347.1"/>
    <property type="molecule type" value="Genomic_DNA"/>
</dbReference>
<evidence type="ECO:0000313" key="4">
    <source>
        <dbReference type="Proteomes" id="UP000367825"/>
    </source>
</evidence>
<evidence type="ECO:0000313" key="3">
    <source>
        <dbReference type="EMBL" id="VVD98347.1"/>
    </source>
</evidence>
<feature type="region of interest" description="Disordered" evidence="1">
    <location>
        <begin position="1"/>
        <end position="69"/>
    </location>
</feature>
<dbReference type="RefSeq" id="WP_150555448.1">
    <property type="nucleotide sequence ID" value="NZ_CABPSC010000006.1"/>
</dbReference>
<feature type="domain" description="BON" evidence="2">
    <location>
        <begin position="56"/>
        <end position="117"/>
    </location>
</feature>
<evidence type="ECO:0000259" key="2">
    <source>
        <dbReference type="Pfam" id="PF04972"/>
    </source>
</evidence>
<proteinExistence type="predicted"/>
<name>A0A5E4UED2_9BURK</name>
<organism evidence="3 4">
    <name type="scientific">Pandoraea nosoerga</name>
    <dbReference type="NCBI Taxonomy" id="2508296"/>
    <lineage>
        <taxon>Bacteria</taxon>
        <taxon>Pseudomonadati</taxon>
        <taxon>Pseudomonadota</taxon>
        <taxon>Betaproteobacteria</taxon>
        <taxon>Burkholderiales</taxon>
        <taxon>Burkholderiaceae</taxon>
        <taxon>Pandoraea</taxon>
    </lineage>
</organism>
<dbReference type="InterPro" id="IPR007055">
    <property type="entry name" value="BON_dom"/>
</dbReference>
<dbReference type="AlphaFoldDB" id="A0A5E4UED2"/>
<sequence>MTNPRKKGYLLPDEPGDPRSTTSSGDGGPTPMTHSSSQHPSGDIGPGGQGAPEFGRLQSRVSEALRDPPDGRYAFVTFKLSDGEVTLDGWVAHADLRDELMRTIRAIPGVTDVVCNIGIGG</sequence>
<dbReference type="Pfam" id="PF04972">
    <property type="entry name" value="BON"/>
    <property type="match status" value="1"/>
</dbReference>